<protein>
    <submittedName>
        <fullName evidence="5">DNA-binding transcriptional regulator, LacI/PurR family</fullName>
    </submittedName>
</protein>
<dbReference type="Gene3D" id="3.40.50.2300">
    <property type="match status" value="2"/>
</dbReference>
<evidence type="ECO:0000313" key="5">
    <source>
        <dbReference type="EMBL" id="SEG94998.1"/>
    </source>
</evidence>
<dbReference type="PANTHER" id="PTHR30146">
    <property type="entry name" value="LACI-RELATED TRANSCRIPTIONAL REPRESSOR"/>
    <property type="match status" value="1"/>
</dbReference>
<gene>
    <name evidence="5" type="ORF">SAMN04489712_1581</name>
</gene>
<evidence type="ECO:0000313" key="6">
    <source>
        <dbReference type="Proteomes" id="UP000236723"/>
    </source>
</evidence>
<organism evidence="5 6">
    <name type="scientific">Thermomonospora echinospora</name>
    <dbReference type="NCBI Taxonomy" id="1992"/>
    <lineage>
        <taxon>Bacteria</taxon>
        <taxon>Bacillati</taxon>
        <taxon>Actinomycetota</taxon>
        <taxon>Actinomycetes</taxon>
        <taxon>Streptosporangiales</taxon>
        <taxon>Thermomonosporaceae</taxon>
        <taxon>Thermomonospora</taxon>
    </lineage>
</organism>
<dbReference type="GO" id="GO:0003700">
    <property type="term" value="F:DNA-binding transcription factor activity"/>
    <property type="evidence" value="ECO:0007669"/>
    <property type="project" value="TreeGrafter"/>
</dbReference>
<evidence type="ECO:0000256" key="2">
    <source>
        <dbReference type="ARBA" id="ARBA00023125"/>
    </source>
</evidence>
<keyword evidence="1" id="KW-0805">Transcription regulation</keyword>
<dbReference type="InterPro" id="IPR028082">
    <property type="entry name" value="Peripla_BP_I"/>
</dbReference>
<dbReference type="SUPFAM" id="SSF53822">
    <property type="entry name" value="Periplasmic binding protein-like I"/>
    <property type="match status" value="1"/>
</dbReference>
<dbReference type="GO" id="GO:0000976">
    <property type="term" value="F:transcription cis-regulatory region binding"/>
    <property type="evidence" value="ECO:0007669"/>
    <property type="project" value="TreeGrafter"/>
</dbReference>
<keyword evidence="6" id="KW-1185">Reference proteome</keyword>
<dbReference type="InterPro" id="IPR046335">
    <property type="entry name" value="LacI/GalR-like_sensor"/>
</dbReference>
<dbReference type="CDD" id="cd01392">
    <property type="entry name" value="HTH_LacI"/>
    <property type="match status" value="1"/>
</dbReference>
<dbReference type="Pfam" id="PF13377">
    <property type="entry name" value="Peripla_BP_3"/>
    <property type="match status" value="1"/>
</dbReference>
<evidence type="ECO:0000259" key="4">
    <source>
        <dbReference type="PROSITE" id="PS50932"/>
    </source>
</evidence>
<dbReference type="Pfam" id="PF00356">
    <property type="entry name" value="LacI"/>
    <property type="match status" value="1"/>
</dbReference>
<dbReference type="CDD" id="cd06267">
    <property type="entry name" value="PBP1_LacI_sugar_binding-like"/>
    <property type="match status" value="1"/>
</dbReference>
<dbReference type="RefSeq" id="WP_200827801.1">
    <property type="nucleotide sequence ID" value="NZ_FNVO01000058.1"/>
</dbReference>
<keyword evidence="2 5" id="KW-0238">DNA-binding</keyword>
<dbReference type="AlphaFoldDB" id="A0A1H6EAT5"/>
<accession>A0A1H6EAT5</accession>
<name>A0A1H6EAT5_9ACTN</name>
<dbReference type="InterPro" id="IPR000843">
    <property type="entry name" value="HTH_LacI"/>
</dbReference>
<keyword evidence="3" id="KW-0804">Transcription</keyword>
<evidence type="ECO:0000256" key="1">
    <source>
        <dbReference type="ARBA" id="ARBA00023015"/>
    </source>
</evidence>
<dbReference type="PANTHER" id="PTHR30146:SF109">
    <property type="entry name" value="HTH-TYPE TRANSCRIPTIONAL REGULATOR GALS"/>
    <property type="match status" value="1"/>
</dbReference>
<dbReference type="EMBL" id="FNVO01000058">
    <property type="protein sequence ID" value="SEG94998.1"/>
    <property type="molecule type" value="Genomic_DNA"/>
</dbReference>
<dbReference type="Proteomes" id="UP000236723">
    <property type="component" value="Unassembled WGS sequence"/>
</dbReference>
<dbReference type="PROSITE" id="PS50932">
    <property type="entry name" value="HTH_LACI_2"/>
    <property type="match status" value="1"/>
</dbReference>
<dbReference type="InterPro" id="IPR010982">
    <property type="entry name" value="Lambda_DNA-bd_dom_sf"/>
</dbReference>
<reference evidence="6" key="1">
    <citation type="submission" date="2016-10" db="EMBL/GenBank/DDBJ databases">
        <authorList>
            <person name="Varghese N."/>
            <person name="Submissions S."/>
        </authorList>
    </citation>
    <scope>NUCLEOTIDE SEQUENCE [LARGE SCALE GENOMIC DNA]</scope>
    <source>
        <strain evidence="6">DSM 43163</strain>
    </source>
</reference>
<evidence type="ECO:0000256" key="3">
    <source>
        <dbReference type="ARBA" id="ARBA00023163"/>
    </source>
</evidence>
<dbReference type="Gene3D" id="1.10.260.40">
    <property type="entry name" value="lambda repressor-like DNA-binding domains"/>
    <property type="match status" value="1"/>
</dbReference>
<sequence length="349" mass="36907">MTISEPPVRSACARPATGRAPTLAHVAALAGVSPATASRVLSGSAHVSPDARMLVEEAVQRLGYVRRRSAPRTVGPGESVAVVLCADSSRVFADPFYASLLLGVKRELEGGPQVVVLMVGKTEEWRTTAEYLRSGHTAGVVLVGSHRDHPLTLLHAAARGPVVLAGRPLSENRLPYVDADNRGGARTAVEHLVAGGRRTIGTIAGPPDMGPGVDRLAGYRSAAQEAGIDMGGLVSRGDFSQLSGEHAMNRLLDRRPDLDAVVAASDLMAIGAMRALRRAGRRIPEDVAVVGFDDLPIARRVRPRLTTVRQPIEDLGARAARELLALIGGRTATERGVVLKTRLIVRDST</sequence>
<feature type="domain" description="HTH lacI-type" evidence="4">
    <location>
        <begin position="21"/>
        <end position="75"/>
    </location>
</feature>
<proteinExistence type="predicted"/>
<dbReference type="SMART" id="SM00354">
    <property type="entry name" value="HTH_LACI"/>
    <property type="match status" value="1"/>
</dbReference>
<dbReference type="SUPFAM" id="SSF47413">
    <property type="entry name" value="lambda repressor-like DNA-binding domains"/>
    <property type="match status" value="1"/>
</dbReference>